<evidence type="ECO:0008006" key="4">
    <source>
        <dbReference type="Google" id="ProtNLM"/>
    </source>
</evidence>
<feature type="signal peptide" evidence="1">
    <location>
        <begin position="1"/>
        <end position="21"/>
    </location>
</feature>
<dbReference type="OrthoDB" id="5643663at2"/>
<comment type="caution">
    <text evidence="2">The sequence shown here is derived from an EMBL/GenBank/DDBJ whole genome shotgun (WGS) entry which is preliminary data.</text>
</comment>
<dbReference type="PATRIC" id="fig|29422.6.peg.2305"/>
<gene>
    <name evidence="2" type="ORF">Lbru_2162</name>
</gene>
<dbReference type="AlphaFoldDB" id="A0A0W0SDU3"/>
<dbReference type="PROSITE" id="PS51257">
    <property type="entry name" value="PROKAR_LIPOPROTEIN"/>
    <property type="match status" value="1"/>
</dbReference>
<evidence type="ECO:0000313" key="3">
    <source>
        <dbReference type="Proteomes" id="UP000054742"/>
    </source>
</evidence>
<organism evidence="2 3">
    <name type="scientific">Legionella brunensis</name>
    <dbReference type="NCBI Taxonomy" id="29422"/>
    <lineage>
        <taxon>Bacteria</taxon>
        <taxon>Pseudomonadati</taxon>
        <taxon>Pseudomonadota</taxon>
        <taxon>Gammaproteobacteria</taxon>
        <taxon>Legionellales</taxon>
        <taxon>Legionellaceae</taxon>
        <taxon>Legionella</taxon>
    </lineage>
</organism>
<dbReference type="RefSeq" id="WP_058442147.1">
    <property type="nucleotide sequence ID" value="NZ_CAAAHU010000005.1"/>
</dbReference>
<name>A0A0W0SDU3_9GAMM</name>
<dbReference type="EMBL" id="LNXV01000029">
    <property type="protein sequence ID" value="KTC81642.1"/>
    <property type="molecule type" value="Genomic_DNA"/>
</dbReference>
<sequence>MKKIGFIILSVSLLSACSNYASNGEAQYLRSKNGPTVVVPPPLTDSNISHFYDLPAQTQNARVSIAPPSDSTINEPAT</sequence>
<evidence type="ECO:0000256" key="1">
    <source>
        <dbReference type="SAM" id="SignalP"/>
    </source>
</evidence>
<proteinExistence type="predicted"/>
<protein>
    <recommendedName>
        <fullName evidence="4">Outer membrane protein assembly factor BamC</fullName>
    </recommendedName>
</protein>
<reference evidence="2 3" key="1">
    <citation type="submission" date="2015-11" db="EMBL/GenBank/DDBJ databases">
        <title>Genomic analysis of 38 Legionella species identifies large and diverse effector repertoires.</title>
        <authorList>
            <person name="Burstein D."/>
            <person name="Amaro F."/>
            <person name="Zusman T."/>
            <person name="Lifshitz Z."/>
            <person name="Cohen O."/>
            <person name="Gilbert J.A."/>
            <person name="Pupko T."/>
            <person name="Shuman H.A."/>
            <person name="Segal G."/>
        </authorList>
    </citation>
    <scope>NUCLEOTIDE SEQUENCE [LARGE SCALE GENOMIC DNA]</scope>
    <source>
        <strain evidence="2 3">ATCC 43878</strain>
    </source>
</reference>
<evidence type="ECO:0000313" key="2">
    <source>
        <dbReference type="EMBL" id="KTC81642.1"/>
    </source>
</evidence>
<accession>A0A0W0SDU3</accession>
<feature type="chain" id="PRO_5006911908" description="Outer membrane protein assembly factor BamC" evidence="1">
    <location>
        <begin position="22"/>
        <end position="78"/>
    </location>
</feature>
<keyword evidence="3" id="KW-1185">Reference proteome</keyword>
<dbReference type="Proteomes" id="UP000054742">
    <property type="component" value="Unassembled WGS sequence"/>
</dbReference>
<dbReference type="STRING" id="29422.Lbru_2162"/>
<keyword evidence="1" id="KW-0732">Signal</keyword>